<reference evidence="12 13" key="1">
    <citation type="submission" date="2016-07" db="EMBL/GenBank/DDBJ databases">
        <title>Pervasive Adenine N6-methylation of Active Genes in Fungi.</title>
        <authorList>
            <consortium name="DOE Joint Genome Institute"/>
            <person name="Mondo S.J."/>
            <person name="Dannebaum R.O."/>
            <person name="Kuo R.C."/>
            <person name="Labutti K."/>
            <person name="Haridas S."/>
            <person name="Kuo A."/>
            <person name="Salamov A."/>
            <person name="Ahrendt S.R."/>
            <person name="Lipzen A."/>
            <person name="Sullivan W."/>
            <person name="Andreopoulos W.B."/>
            <person name="Clum A."/>
            <person name="Lindquist E."/>
            <person name="Daum C."/>
            <person name="Ramamoorthy G.K."/>
            <person name="Gryganskyi A."/>
            <person name="Culley D."/>
            <person name="Magnuson J.K."/>
            <person name="James T.Y."/>
            <person name="O'Malley M.A."/>
            <person name="Stajich J.E."/>
            <person name="Spatafora J.W."/>
            <person name="Visel A."/>
            <person name="Grigoriev I.V."/>
        </authorList>
    </citation>
    <scope>NUCLEOTIDE SEQUENCE [LARGE SCALE GENOMIC DNA]</scope>
    <source>
        <strain evidence="12 13">JEL800</strain>
    </source>
</reference>
<name>A0A1Y2CEU1_9FUNG</name>
<sequence>MNTPKFGVSVQLINLKGKLTQDMVNYAKSMILTQDMRYMYIAGQVDFVSKVYFSLSLVGMISPKYVYLGTNVPKKITTDMSLLSPNLSILNQNVTLMAQYMQGFISLVSLRPPATNPPWLQPFYDQFSSVAKLDKGFADDLYLNSGENITTYYAVSNAFDCVMTLAMGFDKLLKDNPKYSSQNLASRSLSQYSNYTQFLNTSYTGLTSSSLNLNSLGDLISPYYVYSYTGQARGNSFVSQSFAVTDIGGTQIGYFNGSSPIFFGGSTIPPPDGPAVIQLNYLVNDAQSSNGKAIIAVTTLGLVLSGCTLAFFVVFRNDKKMKMTSVPECIVTIVGSAFCYISLAFHLNGVTRSSCVARIWLAVFGYMLMIQPIIMKNSRLYIVLKSKKRLDGVLLTLIGRCVVAGGILIELGLLSNWAATSNTGPFQMVVSYNAFDICNSVNKSGSIAIEILQGFTLFIHCLLFVLAYFLKDADPKFNESPALSTVGAMNAILYAVMVILPSNPTINMDLIQCICIWLGTTLTLLIFFGSKMYEVIFDTIAEKGLLKMSIKSSFEAGKSTASGFGAKSGFAAAKPKTQNSTMNPSKISTQDISKQDSSRQDSSRAKSNSNLRESEVTSEGSAEEEKQTSATAKSQLSRAKSGRELVPPRSGIPTAAPLTGQTLKKGIVY</sequence>
<evidence type="ECO:0000313" key="12">
    <source>
        <dbReference type="EMBL" id="ORY45324.1"/>
    </source>
</evidence>
<feature type="compositionally biased region" description="Basic and acidic residues" evidence="9">
    <location>
        <begin position="593"/>
        <end position="604"/>
    </location>
</feature>
<dbReference type="Proteomes" id="UP000193642">
    <property type="component" value="Unassembled WGS sequence"/>
</dbReference>
<keyword evidence="7" id="KW-0325">Glycoprotein</keyword>
<dbReference type="GO" id="GO:0004965">
    <property type="term" value="F:G protein-coupled GABA receptor activity"/>
    <property type="evidence" value="ECO:0007669"/>
    <property type="project" value="InterPro"/>
</dbReference>
<evidence type="ECO:0000313" key="13">
    <source>
        <dbReference type="Proteomes" id="UP000193642"/>
    </source>
</evidence>
<keyword evidence="6" id="KW-0675">Receptor</keyword>
<feature type="transmembrane region" description="Helical" evidence="10">
    <location>
        <begin position="506"/>
        <end position="528"/>
    </location>
</feature>
<keyword evidence="3 10" id="KW-1133">Transmembrane helix</keyword>
<feature type="transmembrane region" description="Helical" evidence="10">
    <location>
        <begin position="482"/>
        <end position="500"/>
    </location>
</feature>
<feature type="transmembrane region" description="Helical" evidence="10">
    <location>
        <begin position="293"/>
        <end position="314"/>
    </location>
</feature>
<comment type="caution">
    <text evidence="12">The sequence shown here is derived from an EMBL/GenBank/DDBJ whole genome shotgun (WGS) entry which is preliminary data.</text>
</comment>
<protein>
    <recommendedName>
        <fullName evidence="11">G-protein coupled receptors family 3 profile domain-containing protein</fullName>
    </recommendedName>
</protein>
<feature type="compositionally biased region" description="Polar residues" evidence="9">
    <location>
        <begin position="576"/>
        <end position="592"/>
    </location>
</feature>
<dbReference type="PANTHER" id="PTHR10519">
    <property type="entry name" value="GABA-B RECEPTOR"/>
    <property type="match status" value="1"/>
</dbReference>
<dbReference type="AlphaFoldDB" id="A0A1Y2CEU1"/>
<keyword evidence="13" id="KW-1185">Reference proteome</keyword>
<feature type="transmembrane region" description="Helical" evidence="10">
    <location>
        <begin position="357"/>
        <end position="374"/>
    </location>
</feature>
<dbReference type="GO" id="GO:0038039">
    <property type="term" value="C:G protein-coupled receptor heterodimeric complex"/>
    <property type="evidence" value="ECO:0007669"/>
    <property type="project" value="TreeGrafter"/>
</dbReference>
<evidence type="ECO:0000256" key="6">
    <source>
        <dbReference type="ARBA" id="ARBA00023170"/>
    </source>
</evidence>
<dbReference type="InterPro" id="IPR001828">
    <property type="entry name" value="ANF_lig-bd_rcpt"/>
</dbReference>
<feature type="transmembrane region" description="Helical" evidence="10">
    <location>
        <begin position="451"/>
        <end position="470"/>
    </location>
</feature>
<dbReference type="EMBL" id="MCGO01000020">
    <property type="protein sequence ID" value="ORY45324.1"/>
    <property type="molecule type" value="Genomic_DNA"/>
</dbReference>
<evidence type="ECO:0000256" key="2">
    <source>
        <dbReference type="ARBA" id="ARBA00022692"/>
    </source>
</evidence>
<dbReference type="InterPro" id="IPR028082">
    <property type="entry name" value="Peripla_BP_I"/>
</dbReference>
<comment type="subcellular location">
    <subcellularLocation>
        <location evidence="1">Membrane</location>
        <topology evidence="1">Multi-pass membrane protein</topology>
    </subcellularLocation>
</comment>
<evidence type="ECO:0000256" key="5">
    <source>
        <dbReference type="ARBA" id="ARBA00023136"/>
    </source>
</evidence>
<gene>
    <name evidence="12" type="ORF">BCR33DRAFT_716606</name>
</gene>
<evidence type="ECO:0000256" key="7">
    <source>
        <dbReference type="ARBA" id="ARBA00023180"/>
    </source>
</evidence>
<feature type="transmembrane region" description="Helical" evidence="10">
    <location>
        <begin position="326"/>
        <end position="345"/>
    </location>
</feature>
<evidence type="ECO:0000256" key="8">
    <source>
        <dbReference type="ARBA" id="ARBA00023224"/>
    </source>
</evidence>
<evidence type="ECO:0000256" key="9">
    <source>
        <dbReference type="SAM" id="MobiDB-lite"/>
    </source>
</evidence>
<dbReference type="PROSITE" id="PS50259">
    <property type="entry name" value="G_PROTEIN_RECEP_F3_4"/>
    <property type="match status" value="1"/>
</dbReference>
<keyword evidence="2 10" id="KW-0812">Transmembrane</keyword>
<accession>A0A1Y2CEU1</accession>
<dbReference type="OrthoDB" id="5597995at2759"/>
<dbReference type="STRING" id="329046.A0A1Y2CEU1"/>
<dbReference type="PANTHER" id="PTHR10519:SF20">
    <property type="entry name" value="G-PROTEIN COUPLED RECEPTOR 156-RELATED"/>
    <property type="match status" value="1"/>
</dbReference>
<organism evidence="12 13">
    <name type="scientific">Rhizoclosmatium globosum</name>
    <dbReference type="NCBI Taxonomy" id="329046"/>
    <lineage>
        <taxon>Eukaryota</taxon>
        <taxon>Fungi</taxon>
        <taxon>Fungi incertae sedis</taxon>
        <taxon>Chytridiomycota</taxon>
        <taxon>Chytridiomycota incertae sedis</taxon>
        <taxon>Chytridiomycetes</taxon>
        <taxon>Chytridiales</taxon>
        <taxon>Chytriomycetaceae</taxon>
        <taxon>Rhizoclosmatium</taxon>
    </lineage>
</organism>
<dbReference type="GO" id="GO:0007214">
    <property type="term" value="P:gamma-aminobutyric acid signaling pathway"/>
    <property type="evidence" value="ECO:0007669"/>
    <property type="project" value="TreeGrafter"/>
</dbReference>
<feature type="transmembrane region" description="Helical" evidence="10">
    <location>
        <begin position="394"/>
        <end position="419"/>
    </location>
</feature>
<evidence type="ECO:0000256" key="4">
    <source>
        <dbReference type="ARBA" id="ARBA00023040"/>
    </source>
</evidence>
<keyword evidence="8" id="KW-0807">Transducer</keyword>
<evidence type="ECO:0000256" key="10">
    <source>
        <dbReference type="SAM" id="Phobius"/>
    </source>
</evidence>
<dbReference type="Pfam" id="PF00003">
    <property type="entry name" value="7tm_3"/>
    <property type="match status" value="1"/>
</dbReference>
<evidence type="ECO:0000256" key="3">
    <source>
        <dbReference type="ARBA" id="ARBA00022989"/>
    </source>
</evidence>
<feature type="region of interest" description="Disordered" evidence="9">
    <location>
        <begin position="573"/>
        <end position="669"/>
    </location>
</feature>
<dbReference type="Pfam" id="PF01094">
    <property type="entry name" value="ANF_receptor"/>
    <property type="match status" value="1"/>
</dbReference>
<dbReference type="SUPFAM" id="SSF53822">
    <property type="entry name" value="Periplasmic binding protein-like I"/>
    <property type="match status" value="1"/>
</dbReference>
<feature type="compositionally biased region" description="Polar residues" evidence="9">
    <location>
        <begin position="628"/>
        <end position="638"/>
    </location>
</feature>
<dbReference type="InterPro" id="IPR017978">
    <property type="entry name" value="GPCR_3_C"/>
</dbReference>
<dbReference type="InterPro" id="IPR002455">
    <property type="entry name" value="GPCR3_GABA-B"/>
</dbReference>
<proteinExistence type="predicted"/>
<keyword evidence="5 10" id="KW-0472">Membrane</keyword>
<feature type="domain" description="G-protein coupled receptors family 3 profile" evidence="11">
    <location>
        <begin position="290"/>
        <end position="537"/>
    </location>
</feature>
<evidence type="ECO:0000259" key="11">
    <source>
        <dbReference type="PROSITE" id="PS50259"/>
    </source>
</evidence>
<evidence type="ECO:0000256" key="1">
    <source>
        <dbReference type="ARBA" id="ARBA00004141"/>
    </source>
</evidence>
<keyword evidence="4" id="KW-0297">G-protein coupled receptor</keyword>